<reference evidence="2 3" key="1">
    <citation type="submission" date="2014-06" db="EMBL/GenBank/DDBJ databases">
        <title>Evolutionary Origins and Diversification of the Mycorrhizal Mutualists.</title>
        <authorList>
            <consortium name="DOE Joint Genome Institute"/>
            <consortium name="Mycorrhizal Genomics Consortium"/>
            <person name="Kohler A."/>
            <person name="Kuo A."/>
            <person name="Nagy L.G."/>
            <person name="Floudas D."/>
            <person name="Copeland A."/>
            <person name="Barry K.W."/>
            <person name="Cichocki N."/>
            <person name="Veneault-Fourrey C."/>
            <person name="LaButti K."/>
            <person name="Lindquist E.A."/>
            <person name="Lipzen A."/>
            <person name="Lundell T."/>
            <person name="Morin E."/>
            <person name="Murat C."/>
            <person name="Riley R."/>
            <person name="Ohm R."/>
            <person name="Sun H."/>
            <person name="Tunlid A."/>
            <person name="Henrissat B."/>
            <person name="Grigoriev I.V."/>
            <person name="Hibbett D.S."/>
            <person name="Martin F."/>
        </authorList>
    </citation>
    <scope>NUCLEOTIDE SEQUENCE [LARGE SCALE GENOMIC DNA]</scope>
    <source>
        <strain evidence="2 3">SS14</strain>
    </source>
</reference>
<evidence type="ECO:0000313" key="3">
    <source>
        <dbReference type="Proteomes" id="UP000054279"/>
    </source>
</evidence>
<organism evidence="2 3">
    <name type="scientific">Sphaerobolus stellatus (strain SS14)</name>
    <dbReference type="NCBI Taxonomy" id="990650"/>
    <lineage>
        <taxon>Eukaryota</taxon>
        <taxon>Fungi</taxon>
        <taxon>Dikarya</taxon>
        <taxon>Basidiomycota</taxon>
        <taxon>Agaricomycotina</taxon>
        <taxon>Agaricomycetes</taxon>
        <taxon>Phallomycetidae</taxon>
        <taxon>Geastrales</taxon>
        <taxon>Sphaerobolaceae</taxon>
        <taxon>Sphaerobolus</taxon>
    </lineage>
</organism>
<gene>
    <name evidence="2" type="ORF">M422DRAFT_275792</name>
</gene>
<dbReference type="AlphaFoldDB" id="A0A0C9TNW9"/>
<sequence>GNTNPSPPPGSIPIQAGYYPGVHHPAVSSNHSSHFNERRASQRGSNRVTPYSNVPAVRANHHGVPSHGLPSNIEYGRFLGGYQPAHPQDVFFRNADWGNITWVPTPIDHQILNAISNITGGEERRTREENRRPGIIHSGGSSHELVSQLVDNRRVLEEFQLPCEKYASFNGDRNNVDGNESGS</sequence>
<feature type="region of interest" description="Disordered" evidence="1">
    <location>
        <begin position="1"/>
        <end position="52"/>
    </location>
</feature>
<keyword evidence="3" id="KW-1185">Reference proteome</keyword>
<accession>A0A0C9TNW9</accession>
<evidence type="ECO:0000313" key="2">
    <source>
        <dbReference type="EMBL" id="KIJ23599.1"/>
    </source>
</evidence>
<name>A0A0C9TNW9_SPHS4</name>
<evidence type="ECO:0000256" key="1">
    <source>
        <dbReference type="SAM" id="MobiDB-lite"/>
    </source>
</evidence>
<dbReference type="EMBL" id="KN837629">
    <property type="protein sequence ID" value="KIJ23599.1"/>
    <property type="molecule type" value="Genomic_DNA"/>
</dbReference>
<dbReference type="Proteomes" id="UP000054279">
    <property type="component" value="Unassembled WGS sequence"/>
</dbReference>
<feature type="compositionally biased region" description="Pro residues" evidence="1">
    <location>
        <begin position="1"/>
        <end position="11"/>
    </location>
</feature>
<proteinExistence type="predicted"/>
<feature type="non-terminal residue" evidence="2">
    <location>
        <position position="1"/>
    </location>
</feature>
<dbReference type="HOGENOM" id="CLU_143686_0_0_1"/>
<feature type="compositionally biased region" description="Polar residues" evidence="1">
    <location>
        <begin position="42"/>
        <end position="52"/>
    </location>
</feature>
<protein>
    <submittedName>
        <fullName evidence="2">Uncharacterized protein</fullName>
    </submittedName>
</protein>